<keyword evidence="2 7" id="KW-0813">Transport</keyword>
<evidence type="ECO:0000256" key="1">
    <source>
        <dbReference type="ARBA" id="ARBA00004651"/>
    </source>
</evidence>
<evidence type="ECO:0000256" key="2">
    <source>
        <dbReference type="ARBA" id="ARBA00022448"/>
    </source>
</evidence>
<evidence type="ECO:0000256" key="3">
    <source>
        <dbReference type="ARBA" id="ARBA00022475"/>
    </source>
</evidence>
<feature type="transmembrane region" description="Helical" evidence="7">
    <location>
        <begin position="288"/>
        <end position="312"/>
    </location>
</feature>
<gene>
    <name evidence="10" type="ORF">IW252_000594</name>
</gene>
<dbReference type="Proteomes" id="UP000625033">
    <property type="component" value="Unassembled WGS sequence"/>
</dbReference>
<dbReference type="AlphaFoldDB" id="A0A931D7H5"/>
<comment type="similarity">
    <text evidence="7">Belongs to the binding-protein-dependent transport system permease family.</text>
</comment>
<keyword evidence="5 7" id="KW-1133">Transmembrane helix</keyword>
<keyword evidence="3" id="KW-1003">Cell membrane</keyword>
<evidence type="ECO:0000256" key="4">
    <source>
        <dbReference type="ARBA" id="ARBA00022692"/>
    </source>
</evidence>
<evidence type="ECO:0000256" key="6">
    <source>
        <dbReference type="ARBA" id="ARBA00023136"/>
    </source>
</evidence>
<dbReference type="EMBL" id="JADOTZ010000001">
    <property type="protein sequence ID" value="MBG6083827.1"/>
    <property type="molecule type" value="Genomic_DNA"/>
</dbReference>
<dbReference type="Pfam" id="PF00528">
    <property type="entry name" value="BPD_transp_1"/>
    <property type="match status" value="1"/>
</dbReference>
<feature type="transmembrane region" description="Helical" evidence="7">
    <location>
        <begin position="128"/>
        <end position="148"/>
    </location>
</feature>
<feature type="transmembrane region" description="Helical" evidence="7">
    <location>
        <begin position="160"/>
        <end position="182"/>
    </location>
</feature>
<feature type="region of interest" description="Disordered" evidence="8">
    <location>
        <begin position="1"/>
        <end position="52"/>
    </location>
</feature>
<keyword evidence="11" id="KW-1185">Reference proteome</keyword>
<sequence>MSHATSHTSAPGASATPAGPAQRHPTEPSTRAPGPSRSTSRRGKSPLGKVPRKVKGVRPGFWTYAGLSVVLVGALFPFYWSFLIGSGDASTLRDPDRSWIPGGNFLANAAAVVNDPAVNFWQALWNSLYSSTLIAVSVVVFSTLAGWAFAKLKFRGRGALLTFVVATMAVPQQLGVVPLYILFSEIGWTGQVGAIIVPALVNAFGVFWMTQYLRQTVPDELIEAARVDGASMIRTFWTVGVTAARPAAAMLFLFTFVTAWNNFFWPFIVLDRQNPTLPVALSLLQSNYFVDYSIVLTGVLLATVPLLLLFIFAGKQLVSGIMAGAVKG</sequence>
<evidence type="ECO:0000313" key="11">
    <source>
        <dbReference type="Proteomes" id="UP000625033"/>
    </source>
</evidence>
<proteinExistence type="inferred from homology"/>
<feature type="transmembrane region" description="Helical" evidence="7">
    <location>
        <begin position="61"/>
        <end position="80"/>
    </location>
</feature>
<keyword evidence="4 7" id="KW-0812">Transmembrane</keyword>
<evidence type="ECO:0000313" key="10">
    <source>
        <dbReference type="EMBL" id="MBG6083827.1"/>
    </source>
</evidence>
<feature type="compositionally biased region" description="Basic residues" evidence="8">
    <location>
        <begin position="39"/>
        <end position="52"/>
    </location>
</feature>
<evidence type="ECO:0000259" key="9">
    <source>
        <dbReference type="PROSITE" id="PS50928"/>
    </source>
</evidence>
<feature type="compositionally biased region" description="Low complexity" evidence="8">
    <location>
        <begin position="1"/>
        <end position="21"/>
    </location>
</feature>
<evidence type="ECO:0000256" key="5">
    <source>
        <dbReference type="ARBA" id="ARBA00022989"/>
    </source>
</evidence>
<protein>
    <submittedName>
        <fullName evidence="10">Cellobiose transport system permease protein</fullName>
    </submittedName>
</protein>
<feature type="domain" description="ABC transmembrane type-1" evidence="9">
    <location>
        <begin position="124"/>
        <end position="313"/>
    </location>
</feature>
<dbReference type="GO" id="GO:0005886">
    <property type="term" value="C:plasma membrane"/>
    <property type="evidence" value="ECO:0007669"/>
    <property type="project" value="UniProtKB-SubCell"/>
</dbReference>
<dbReference type="Gene3D" id="1.10.3720.10">
    <property type="entry name" value="MetI-like"/>
    <property type="match status" value="1"/>
</dbReference>
<dbReference type="PANTHER" id="PTHR43744">
    <property type="entry name" value="ABC TRANSPORTER PERMEASE PROTEIN MG189-RELATED-RELATED"/>
    <property type="match status" value="1"/>
</dbReference>
<dbReference type="RefSeq" id="WP_196835221.1">
    <property type="nucleotide sequence ID" value="NZ_JADOTZ010000001.1"/>
</dbReference>
<evidence type="ECO:0000256" key="7">
    <source>
        <dbReference type="RuleBase" id="RU363032"/>
    </source>
</evidence>
<evidence type="ECO:0000256" key="8">
    <source>
        <dbReference type="SAM" id="MobiDB-lite"/>
    </source>
</evidence>
<dbReference type="PANTHER" id="PTHR43744:SF12">
    <property type="entry name" value="ABC TRANSPORTER PERMEASE PROTEIN MG189-RELATED"/>
    <property type="match status" value="1"/>
</dbReference>
<organism evidence="10 11">
    <name type="scientific">Zhihengliuella flava</name>
    <dbReference type="NCBI Taxonomy" id="1285193"/>
    <lineage>
        <taxon>Bacteria</taxon>
        <taxon>Bacillati</taxon>
        <taxon>Actinomycetota</taxon>
        <taxon>Actinomycetes</taxon>
        <taxon>Micrococcales</taxon>
        <taxon>Micrococcaceae</taxon>
        <taxon>Zhihengliuella</taxon>
    </lineage>
</organism>
<dbReference type="PROSITE" id="PS50928">
    <property type="entry name" value="ABC_TM1"/>
    <property type="match status" value="1"/>
</dbReference>
<dbReference type="GO" id="GO:0055085">
    <property type="term" value="P:transmembrane transport"/>
    <property type="evidence" value="ECO:0007669"/>
    <property type="project" value="InterPro"/>
</dbReference>
<comment type="subcellular location">
    <subcellularLocation>
        <location evidence="1 7">Cell membrane</location>
        <topology evidence="1 7">Multi-pass membrane protein</topology>
    </subcellularLocation>
</comment>
<dbReference type="SUPFAM" id="SSF161098">
    <property type="entry name" value="MetI-like"/>
    <property type="match status" value="1"/>
</dbReference>
<dbReference type="CDD" id="cd06261">
    <property type="entry name" value="TM_PBP2"/>
    <property type="match status" value="1"/>
</dbReference>
<name>A0A931D7H5_9MICC</name>
<reference evidence="10" key="1">
    <citation type="submission" date="2020-11" db="EMBL/GenBank/DDBJ databases">
        <title>Sequencing the genomes of 1000 actinobacteria strains.</title>
        <authorList>
            <person name="Klenk H.-P."/>
        </authorList>
    </citation>
    <scope>NUCLEOTIDE SEQUENCE</scope>
    <source>
        <strain evidence="10">DSM 26152</strain>
    </source>
</reference>
<feature type="transmembrane region" description="Helical" evidence="7">
    <location>
        <begin position="188"/>
        <end position="208"/>
    </location>
</feature>
<dbReference type="InterPro" id="IPR000515">
    <property type="entry name" value="MetI-like"/>
</dbReference>
<comment type="caution">
    <text evidence="10">The sequence shown here is derived from an EMBL/GenBank/DDBJ whole genome shotgun (WGS) entry which is preliminary data.</text>
</comment>
<dbReference type="InterPro" id="IPR035906">
    <property type="entry name" value="MetI-like_sf"/>
</dbReference>
<keyword evidence="6 7" id="KW-0472">Membrane</keyword>
<accession>A0A931D7H5</accession>
<feature type="transmembrane region" description="Helical" evidence="7">
    <location>
        <begin position="247"/>
        <end position="268"/>
    </location>
</feature>